<feature type="chain" id="PRO_5023099814" evidence="2">
    <location>
        <begin position="30"/>
        <end position="809"/>
    </location>
</feature>
<keyword evidence="1" id="KW-1133">Transmembrane helix</keyword>
<accession>A0A5C5X822</accession>
<feature type="signal peptide" evidence="2">
    <location>
        <begin position="1"/>
        <end position="29"/>
    </location>
</feature>
<evidence type="ECO:0000256" key="2">
    <source>
        <dbReference type="SAM" id="SignalP"/>
    </source>
</evidence>
<reference evidence="3 4" key="1">
    <citation type="submission" date="2019-02" db="EMBL/GenBank/DDBJ databases">
        <title>Deep-cultivation of Planctomycetes and their phenomic and genomic characterization uncovers novel biology.</title>
        <authorList>
            <person name="Wiegand S."/>
            <person name="Jogler M."/>
            <person name="Boedeker C."/>
            <person name="Pinto D."/>
            <person name="Vollmers J."/>
            <person name="Rivas-Marin E."/>
            <person name="Kohn T."/>
            <person name="Peeters S.H."/>
            <person name="Heuer A."/>
            <person name="Rast P."/>
            <person name="Oberbeckmann S."/>
            <person name="Bunk B."/>
            <person name="Jeske O."/>
            <person name="Meyerdierks A."/>
            <person name="Storesund J.E."/>
            <person name="Kallscheuer N."/>
            <person name="Luecker S."/>
            <person name="Lage O.M."/>
            <person name="Pohl T."/>
            <person name="Merkel B.J."/>
            <person name="Hornburger P."/>
            <person name="Mueller R.-W."/>
            <person name="Bruemmer F."/>
            <person name="Labrenz M."/>
            <person name="Spormann A.M."/>
            <person name="Op Den Camp H."/>
            <person name="Overmann J."/>
            <person name="Amann R."/>
            <person name="Jetten M.S.M."/>
            <person name="Mascher T."/>
            <person name="Medema M.H."/>
            <person name="Devos D.P."/>
            <person name="Kaster A.-K."/>
            <person name="Ovreas L."/>
            <person name="Rohde M."/>
            <person name="Galperin M.Y."/>
            <person name="Jogler C."/>
        </authorList>
    </citation>
    <scope>NUCLEOTIDE SEQUENCE [LARGE SCALE GENOMIC DNA]</scope>
    <source>
        <strain evidence="3 4">CA85</strain>
    </source>
</reference>
<dbReference type="Proteomes" id="UP000318053">
    <property type="component" value="Unassembled WGS sequence"/>
</dbReference>
<comment type="caution">
    <text evidence="3">The sequence shown here is derived from an EMBL/GenBank/DDBJ whole genome shotgun (WGS) entry which is preliminary data.</text>
</comment>
<gene>
    <name evidence="3" type="ORF">CA85_39120</name>
</gene>
<feature type="transmembrane region" description="Helical" evidence="1">
    <location>
        <begin position="469"/>
        <end position="488"/>
    </location>
</feature>
<dbReference type="OrthoDB" id="269524at2"/>
<keyword evidence="2" id="KW-0732">Signal</keyword>
<keyword evidence="1" id="KW-0812">Transmembrane</keyword>
<protein>
    <submittedName>
        <fullName evidence="3">Uncharacterized protein</fullName>
    </submittedName>
</protein>
<evidence type="ECO:0000256" key="1">
    <source>
        <dbReference type="SAM" id="Phobius"/>
    </source>
</evidence>
<proteinExistence type="predicted"/>
<name>A0A5C5X822_9BACT</name>
<organism evidence="3 4">
    <name type="scientific">Allorhodopirellula solitaria</name>
    <dbReference type="NCBI Taxonomy" id="2527987"/>
    <lineage>
        <taxon>Bacteria</taxon>
        <taxon>Pseudomonadati</taxon>
        <taxon>Planctomycetota</taxon>
        <taxon>Planctomycetia</taxon>
        <taxon>Pirellulales</taxon>
        <taxon>Pirellulaceae</taxon>
        <taxon>Allorhodopirellula</taxon>
    </lineage>
</organism>
<sequence precursor="true">MPPSGAHRRAITSPLGTTGLLMLAVIAHASTPVAAWSQDDPASEVPRFLDDTIGQTVRLPMGSRNSLGWTLRVRTSSHATADTMRVEVEFATTGGPTTAEQVLELRLRPIAAGHSPPQSSARVSLPLTIPEGTDRIQFARHVPKSSFGNLYRVELRQDGRQVPGGEATIGQPIADPEYAIYYNESQQNAWKVLWVESDADESIRLKSMQLLSLFNNPQPFQVAATPQQWEEMVQTGINENSGPSVVNRSIDQMPLDWRALRGFDAVMVHRTDWERLASSDSPSAIAIRDWVHAGGVLIVRDASPSFDTAATGSTATGKAIANTGTRPAVDSLREMIQQVDTGKLDAYATMNEQTFASQNRFFDFSAENIQAWQDWFPKAAKMIRQSIQDYPITLATSASGVRQKEAMAGSVIYLGDQPDEEPVQILQWAAVIDLMSWHRHRLTRSGVEPILGSQRFFQWVIPGVAQPPVYTFMGLLGLFVILVGPVAYRKTAKAGRSYLMFAIAPVLALATTGAMLGYGVISDGFGTRVRSRQITWVDGATGDAFTRTRSTYFAGIRPAEGLTFAPDAEVTLYPDNQNRGWEARLDDRFESRGLVTATAEALRLSREFLPSRQQKQFVVHRPSHQWGRIRIDAIAGNDASSNSDAQLEDGAPIIGPKSIRVSSELSSPLQELIICDAQKRYFFVDELAAGQSATATRISREDASTRMGEMYKRQWLVSSIIGQNQGTGQRNVNRRNNTTDLLARQLSTLQSTVKPTEGAFEFELQQRMQLQSDLPANSFLGLTDLTADAVAIPDAQPTASIHYVFGTLP</sequence>
<evidence type="ECO:0000313" key="3">
    <source>
        <dbReference type="EMBL" id="TWT59216.1"/>
    </source>
</evidence>
<keyword evidence="1" id="KW-0472">Membrane</keyword>
<dbReference type="EMBL" id="SJPK01000011">
    <property type="protein sequence ID" value="TWT59216.1"/>
    <property type="molecule type" value="Genomic_DNA"/>
</dbReference>
<feature type="transmembrane region" description="Helical" evidence="1">
    <location>
        <begin position="500"/>
        <end position="521"/>
    </location>
</feature>
<dbReference type="RefSeq" id="WP_146392818.1">
    <property type="nucleotide sequence ID" value="NZ_SJPK01000011.1"/>
</dbReference>
<dbReference type="AlphaFoldDB" id="A0A5C5X822"/>
<keyword evidence="4" id="KW-1185">Reference proteome</keyword>
<evidence type="ECO:0000313" key="4">
    <source>
        <dbReference type="Proteomes" id="UP000318053"/>
    </source>
</evidence>